<dbReference type="STRING" id="12930.A0A0Q3TKL4"/>
<feature type="transmembrane region" description="Helical" evidence="10">
    <location>
        <begin position="124"/>
        <end position="145"/>
    </location>
</feature>
<keyword evidence="7" id="KW-0211">Defensin</keyword>
<keyword evidence="5" id="KW-0929">Antimicrobial</keyword>
<dbReference type="Gene3D" id="3.10.360.10">
    <property type="entry name" value="Antimicrobial Peptide, Beta-defensin 2, Chain A"/>
    <property type="match status" value="1"/>
</dbReference>
<dbReference type="GO" id="GO:0031731">
    <property type="term" value="F:CCR6 chemokine receptor binding"/>
    <property type="evidence" value="ECO:0007669"/>
    <property type="project" value="TreeGrafter"/>
</dbReference>
<comment type="subcellular location">
    <subcellularLocation>
        <location evidence="1">Cytoplasmic granule</location>
    </subcellularLocation>
    <subcellularLocation>
        <location evidence="2">Secreted</location>
    </subcellularLocation>
</comment>
<keyword evidence="9" id="KW-1015">Disulfide bond</keyword>
<keyword evidence="10" id="KW-0472">Membrane</keyword>
<dbReference type="EMBL" id="LMAW01002485">
    <property type="protein sequence ID" value="KQK81118.1"/>
    <property type="molecule type" value="Genomic_DNA"/>
</dbReference>
<dbReference type="InterPro" id="IPR001855">
    <property type="entry name" value="Defensin_beta-like"/>
</dbReference>
<feature type="domain" description="Beta-defensin-like" evidence="12">
    <location>
        <begin position="157"/>
        <end position="192"/>
    </location>
</feature>
<dbReference type="GO" id="GO:0050830">
    <property type="term" value="P:defense response to Gram-positive bacterium"/>
    <property type="evidence" value="ECO:0007669"/>
    <property type="project" value="TreeGrafter"/>
</dbReference>
<evidence type="ECO:0000256" key="5">
    <source>
        <dbReference type="ARBA" id="ARBA00022529"/>
    </source>
</evidence>
<dbReference type="PANTHER" id="PTHR21388:SF9">
    <property type="entry name" value="BETA-DEFENSIN 1"/>
    <property type="match status" value="1"/>
</dbReference>
<dbReference type="GO" id="GO:0050829">
    <property type="term" value="P:defense response to Gram-negative bacterium"/>
    <property type="evidence" value="ECO:0007669"/>
    <property type="project" value="TreeGrafter"/>
</dbReference>
<evidence type="ECO:0000256" key="10">
    <source>
        <dbReference type="SAM" id="Phobius"/>
    </source>
</evidence>
<accession>A0A0Q3TKL4</accession>
<dbReference type="SUPFAM" id="SSF57392">
    <property type="entry name" value="Defensin-like"/>
    <property type="match status" value="2"/>
</dbReference>
<comment type="similarity">
    <text evidence="3">Belongs to the beta-defensin family.</text>
</comment>
<evidence type="ECO:0000256" key="1">
    <source>
        <dbReference type="ARBA" id="ARBA00004463"/>
    </source>
</evidence>
<dbReference type="AlphaFoldDB" id="A0A0Q3TKL4"/>
<evidence type="ECO:0000259" key="12">
    <source>
        <dbReference type="Pfam" id="PF00711"/>
    </source>
</evidence>
<protein>
    <recommendedName>
        <fullName evidence="12">Beta-defensin-like domain-containing protein</fullName>
    </recommendedName>
</protein>
<evidence type="ECO:0000256" key="9">
    <source>
        <dbReference type="ARBA" id="ARBA00023157"/>
    </source>
</evidence>
<dbReference type="Pfam" id="PF00711">
    <property type="entry name" value="Defensin_beta"/>
    <property type="match status" value="2"/>
</dbReference>
<gene>
    <name evidence="13" type="ORF">AAES_85035</name>
</gene>
<dbReference type="GO" id="GO:0002227">
    <property type="term" value="P:innate immune response in mucosa"/>
    <property type="evidence" value="ECO:0007669"/>
    <property type="project" value="TreeGrafter"/>
</dbReference>
<evidence type="ECO:0000256" key="8">
    <source>
        <dbReference type="ARBA" id="ARBA00023022"/>
    </source>
</evidence>
<dbReference type="GO" id="GO:0005615">
    <property type="term" value="C:extracellular space"/>
    <property type="evidence" value="ECO:0007669"/>
    <property type="project" value="TreeGrafter"/>
</dbReference>
<name>A0A0Q3TKL4_AMAAE</name>
<comment type="caution">
    <text evidence="13">The sequence shown here is derived from an EMBL/GenBank/DDBJ whole genome shotgun (WGS) entry which is preliminary data.</text>
</comment>
<evidence type="ECO:0000256" key="7">
    <source>
        <dbReference type="ARBA" id="ARBA00022940"/>
    </source>
</evidence>
<feature type="domain" description="Beta-defensin-like" evidence="12">
    <location>
        <begin position="28"/>
        <end position="62"/>
    </location>
</feature>
<dbReference type="FunFam" id="3.10.360.10:FF:000001">
    <property type="entry name" value="Beta-defensin 1"/>
    <property type="match status" value="1"/>
</dbReference>
<evidence type="ECO:0000256" key="3">
    <source>
        <dbReference type="ARBA" id="ARBA00007371"/>
    </source>
</evidence>
<keyword evidence="10" id="KW-1133">Transmembrane helix</keyword>
<evidence type="ECO:0000256" key="6">
    <source>
        <dbReference type="ARBA" id="ARBA00022729"/>
    </source>
</evidence>
<keyword evidence="6 11" id="KW-0732">Signal</keyword>
<sequence length="199" mass="21811">MRIVYVLFAVVLLLFQASSGSADPLFPDTTECKNQGNFCRVGTCPPTFTVSGSCHGGLLRCCSNPAGRLSCLCYAHHAWWLRGGQSVISPWPKAMEHQQIDMVYSIVDHSFCPFLSIFEAANTILLPSGIMRIIFFLVAALFFLFQAAPAYSQVDADTVACRQNQGFCSFVECSPPMVNIGTCRSGKLKCCKWTPSSQS</sequence>
<evidence type="ECO:0000313" key="13">
    <source>
        <dbReference type="EMBL" id="KQK81118.1"/>
    </source>
</evidence>
<proteinExistence type="inferred from homology"/>
<keyword evidence="8" id="KW-0044">Antibiotic</keyword>
<evidence type="ECO:0000256" key="2">
    <source>
        <dbReference type="ARBA" id="ARBA00004613"/>
    </source>
</evidence>
<dbReference type="PANTHER" id="PTHR21388">
    <property type="entry name" value="BETA-DEFENSIN-RELATED"/>
    <property type="match status" value="1"/>
</dbReference>
<feature type="chain" id="PRO_5006207987" description="Beta-defensin-like domain-containing protein" evidence="11">
    <location>
        <begin position="23"/>
        <end position="199"/>
    </location>
</feature>
<keyword evidence="10" id="KW-0812">Transmembrane</keyword>
<dbReference type="Proteomes" id="UP000051836">
    <property type="component" value="Unassembled WGS sequence"/>
</dbReference>
<evidence type="ECO:0000256" key="11">
    <source>
        <dbReference type="SAM" id="SignalP"/>
    </source>
</evidence>
<keyword evidence="14" id="KW-1185">Reference proteome</keyword>
<feature type="signal peptide" evidence="11">
    <location>
        <begin position="1"/>
        <end position="22"/>
    </location>
</feature>
<evidence type="ECO:0000313" key="14">
    <source>
        <dbReference type="Proteomes" id="UP000051836"/>
    </source>
</evidence>
<organism evidence="13 14">
    <name type="scientific">Amazona aestiva</name>
    <name type="common">Blue-fronted Amazon parrot</name>
    <dbReference type="NCBI Taxonomy" id="12930"/>
    <lineage>
        <taxon>Eukaryota</taxon>
        <taxon>Metazoa</taxon>
        <taxon>Chordata</taxon>
        <taxon>Craniata</taxon>
        <taxon>Vertebrata</taxon>
        <taxon>Euteleostomi</taxon>
        <taxon>Archelosauria</taxon>
        <taxon>Archosauria</taxon>
        <taxon>Dinosauria</taxon>
        <taxon>Saurischia</taxon>
        <taxon>Theropoda</taxon>
        <taxon>Coelurosauria</taxon>
        <taxon>Aves</taxon>
        <taxon>Neognathae</taxon>
        <taxon>Neoaves</taxon>
        <taxon>Telluraves</taxon>
        <taxon>Australaves</taxon>
        <taxon>Psittaciformes</taxon>
        <taxon>Psittacidae</taxon>
        <taxon>Amazona</taxon>
    </lineage>
</organism>
<evidence type="ECO:0000256" key="4">
    <source>
        <dbReference type="ARBA" id="ARBA00022525"/>
    </source>
</evidence>
<keyword evidence="4" id="KW-0964">Secreted</keyword>
<reference evidence="13 14" key="1">
    <citation type="submission" date="2015-10" db="EMBL/GenBank/DDBJ databases">
        <authorList>
            <person name="Gilbert D.G."/>
        </authorList>
    </citation>
    <scope>NUCLEOTIDE SEQUENCE [LARGE SCALE GENOMIC DNA]</scope>
    <source>
        <strain evidence="13">FVVF132</strain>
    </source>
</reference>
<dbReference type="OrthoDB" id="9378928at2759"/>